<name>A0A9P8SZY8_9ASCO</name>
<gene>
    <name evidence="1" type="ORF">OGAPHI_006951</name>
</gene>
<comment type="caution">
    <text evidence="1">The sequence shown here is derived from an EMBL/GenBank/DDBJ whole genome shotgun (WGS) entry which is preliminary data.</text>
</comment>
<evidence type="ECO:0000313" key="1">
    <source>
        <dbReference type="EMBL" id="KAH3660365.1"/>
    </source>
</evidence>
<protein>
    <submittedName>
        <fullName evidence="1">Uncharacterized protein</fullName>
    </submittedName>
</protein>
<accession>A0A9P8SZY8</accession>
<keyword evidence="2" id="KW-1185">Reference proteome</keyword>
<organism evidence="1 2">
    <name type="scientific">Ogataea philodendri</name>
    <dbReference type="NCBI Taxonomy" id="1378263"/>
    <lineage>
        <taxon>Eukaryota</taxon>
        <taxon>Fungi</taxon>
        <taxon>Dikarya</taxon>
        <taxon>Ascomycota</taxon>
        <taxon>Saccharomycotina</taxon>
        <taxon>Pichiomycetes</taxon>
        <taxon>Pichiales</taxon>
        <taxon>Pichiaceae</taxon>
        <taxon>Ogataea</taxon>
    </lineage>
</organism>
<sequence>MCTQRRLKSHMDATLETLIKSRLHYSLNSFGCQNIDKCAIHVEIQTIESKNFPNQQFDVIAANKRQIMTKEFGPIFRIR</sequence>
<evidence type="ECO:0000313" key="2">
    <source>
        <dbReference type="Proteomes" id="UP000769157"/>
    </source>
</evidence>
<reference evidence="1" key="1">
    <citation type="journal article" date="2021" name="Open Biol.">
        <title>Shared evolutionary footprints suggest mitochondrial oxidative damage underlies multiple complex I losses in fungi.</title>
        <authorList>
            <person name="Schikora-Tamarit M.A."/>
            <person name="Marcet-Houben M."/>
            <person name="Nosek J."/>
            <person name="Gabaldon T."/>
        </authorList>
    </citation>
    <scope>NUCLEOTIDE SEQUENCE</scope>
    <source>
        <strain evidence="1">CBS6075</strain>
    </source>
</reference>
<dbReference type="Proteomes" id="UP000769157">
    <property type="component" value="Unassembled WGS sequence"/>
</dbReference>
<dbReference type="EMBL" id="JAEUBE010000504">
    <property type="protein sequence ID" value="KAH3660365.1"/>
    <property type="molecule type" value="Genomic_DNA"/>
</dbReference>
<dbReference type="RefSeq" id="XP_046058068.1">
    <property type="nucleotide sequence ID" value="XM_046208293.1"/>
</dbReference>
<dbReference type="AlphaFoldDB" id="A0A9P8SZY8"/>
<reference evidence="1" key="2">
    <citation type="submission" date="2021-01" db="EMBL/GenBank/DDBJ databases">
        <authorList>
            <person name="Schikora-Tamarit M.A."/>
        </authorList>
    </citation>
    <scope>NUCLEOTIDE SEQUENCE</scope>
    <source>
        <strain evidence="1">CBS6075</strain>
    </source>
</reference>
<proteinExistence type="predicted"/>
<dbReference type="GeneID" id="70238915"/>